<name>A0A644Y7L6_9ZZZZ</name>
<comment type="caution">
    <text evidence="1">The sequence shown here is derived from an EMBL/GenBank/DDBJ whole genome shotgun (WGS) entry which is preliminary data.</text>
</comment>
<accession>A0A644Y7L6</accession>
<reference evidence="1" key="1">
    <citation type="submission" date="2019-08" db="EMBL/GenBank/DDBJ databases">
        <authorList>
            <person name="Kucharzyk K."/>
            <person name="Murdoch R.W."/>
            <person name="Higgins S."/>
            <person name="Loffler F."/>
        </authorList>
    </citation>
    <scope>NUCLEOTIDE SEQUENCE</scope>
</reference>
<dbReference type="AlphaFoldDB" id="A0A644Y7L6"/>
<gene>
    <name evidence="1" type="ORF">SDC9_70780</name>
</gene>
<evidence type="ECO:0000313" key="1">
    <source>
        <dbReference type="EMBL" id="MPM24299.1"/>
    </source>
</evidence>
<protein>
    <submittedName>
        <fullName evidence="1">Uncharacterized protein</fullName>
    </submittedName>
</protein>
<sequence>MLHHRYAEGEGFARARGGLGNDILPVHKNGNRARLHRGGLYIALLFDGSHQRGRKA</sequence>
<proteinExistence type="predicted"/>
<organism evidence="1">
    <name type="scientific">bioreactor metagenome</name>
    <dbReference type="NCBI Taxonomy" id="1076179"/>
    <lineage>
        <taxon>unclassified sequences</taxon>
        <taxon>metagenomes</taxon>
        <taxon>ecological metagenomes</taxon>
    </lineage>
</organism>
<dbReference type="EMBL" id="VSSQ01004230">
    <property type="protein sequence ID" value="MPM24299.1"/>
    <property type="molecule type" value="Genomic_DNA"/>
</dbReference>